<name>A0A067QTR8_ZOONE</name>
<gene>
    <name evidence="1" type="ORF">L798_01393</name>
</gene>
<protein>
    <submittedName>
        <fullName evidence="1">Uncharacterized protein</fullName>
    </submittedName>
</protein>
<organism evidence="1 2">
    <name type="scientific">Zootermopsis nevadensis</name>
    <name type="common">Dampwood termite</name>
    <dbReference type="NCBI Taxonomy" id="136037"/>
    <lineage>
        <taxon>Eukaryota</taxon>
        <taxon>Metazoa</taxon>
        <taxon>Ecdysozoa</taxon>
        <taxon>Arthropoda</taxon>
        <taxon>Hexapoda</taxon>
        <taxon>Insecta</taxon>
        <taxon>Pterygota</taxon>
        <taxon>Neoptera</taxon>
        <taxon>Polyneoptera</taxon>
        <taxon>Dictyoptera</taxon>
        <taxon>Blattodea</taxon>
        <taxon>Blattoidea</taxon>
        <taxon>Termitoidae</taxon>
        <taxon>Termopsidae</taxon>
        <taxon>Zootermopsis</taxon>
    </lineage>
</organism>
<dbReference type="AlphaFoldDB" id="A0A067QTR8"/>
<dbReference type="InParanoid" id="A0A067QTR8"/>
<proteinExistence type="predicted"/>
<dbReference type="Proteomes" id="UP000027135">
    <property type="component" value="Unassembled WGS sequence"/>
</dbReference>
<accession>A0A067QTR8</accession>
<reference evidence="1 2" key="1">
    <citation type="journal article" date="2014" name="Nat. Commun.">
        <title>Molecular traces of alternative social organization in a termite genome.</title>
        <authorList>
            <person name="Terrapon N."/>
            <person name="Li C."/>
            <person name="Robertson H.M."/>
            <person name="Ji L."/>
            <person name="Meng X."/>
            <person name="Booth W."/>
            <person name="Chen Z."/>
            <person name="Childers C.P."/>
            <person name="Glastad K.M."/>
            <person name="Gokhale K."/>
            <person name="Gowin J."/>
            <person name="Gronenberg W."/>
            <person name="Hermansen R.A."/>
            <person name="Hu H."/>
            <person name="Hunt B.G."/>
            <person name="Huylmans A.K."/>
            <person name="Khalil S.M."/>
            <person name="Mitchell R.D."/>
            <person name="Munoz-Torres M.C."/>
            <person name="Mustard J.A."/>
            <person name="Pan H."/>
            <person name="Reese J.T."/>
            <person name="Scharf M.E."/>
            <person name="Sun F."/>
            <person name="Vogel H."/>
            <person name="Xiao J."/>
            <person name="Yang W."/>
            <person name="Yang Z."/>
            <person name="Yang Z."/>
            <person name="Zhou J."/>
            <person name="Zhu J."/>
            <person name="Brent C.S."/>
            <person name="Elsik C.G."/>
            <person name="Goodisman M.A."/>
            <person name="Liberles D.A."/>
            <person name="Roe R.M."/>
            <person name="Vargo E.L."/>
            <person name="Vilcinskas A."/>
            <person name="Wang J."/>
            <person name="Bornberg-Bauer E."/>
            <person name="Korb J."/>
            <person name="Zhang G."/>
            <person name="Liebig J."/>
        </authorList>
    </citation>
    <scope>NUCLEOTIDE SEQUENCE [LARGE SCALE GENOMIC DNA]</scope>
    <source>
        <tissue evidence="1">Whole organism</tissue>
    </source>
</reference>
<sequence length="129" mass="14703">MCGLAGGSKGLGGISCLHLTSTRRTYCDMFFGNAGNHTAPIKKKHFRRHEKLRSRVSTSSAKHRIKPCSNFGCATRNWWLLWYSTINAVIKISHKYQDNRTPRELRINRTASQADIKGGINFYLRHKVP</sequence>
<evidence type="ECO:0000313" key="2">
    <source>
        <dbReference type="Proteomes" id="UP000027135"/>
    </source>
</evidence>
<keyword evidence="2" id="KW-1185">Reference proteome</keyword>
<evidence type="ECO:0000313" key="1">
    <source>
        <dbReference type="EMBL" id="KDR09000.1"/>
    </source>
</evidence>
<dbReference type="EMBL" id="KK853284">
    <property type="protein sequence ID" value="KDR09000.1"/>
    <property type="molecule type" value="Genomic_DNA"/>
</dbReference>